<comment type="caution">
    <text evidence="2">The sequence shown here is derived from an EMBL/GenBank/DDBJ whole genome shotgun (WGS) entry which is preliminary data.</text>
</comment>
<reference evidence="3" key="1">
    <citation type="journal article" date="2019" name="Int. J. Syst. Evol. Microbiol.">
        <title>The Global Catalogue of Microorganisms (GCM) 10K type strain sequencing project: providing services to taxonomists for standard genome sequencing and annotation.</title>
        <authorList>
            <consortium name="The Broad Institute Genomics Platform"/>
            <consortium name="The Broad Institute Genome Sequencing Center for Infectious Disease"/>
            <person name="Wu L."/>
            <person name="Ma J."/>
        </authorList>
    </citation>
    <scope>NUCLEOTIDE SEQUENCE [LARGE SCALE GENOMIC DNA]</scope>
    <source>
        <strain evidence="3">JCM 15608</strain>
    </source>
</reference>
<evidence type="ECO:0000313" key="2">
    <source>
        <dbReference type="EMBL" id="GAA0816350.1"/>
    </source>
</evidence>
<name>A0ABP3WFK9_9GAMM</name>
<accession>A0ABP3WFK9</accession>
<evidence type="ECO:0000259" key="1">
    <source>
        <dbReference type="Pfam" id="PF13673"/>
    </source>
</evidence>
<dbReference type="EMBL" id="BAAAFA010000005">
    <property type="protein sequence ID" value="GAA0816350.1"/>
    <property type="molecule type" value="Genomic_DNA"/>
</dbReference>
<evidence type="ECO:0000313" key="3">
    <source>
        <dbReference type="Proteomes" id="UP001500021"/>
    </source>
</evidence>
<sequence length="226" mass="25525">MTEMESPASVISNNADSESVDVKASYLKAEDLKFAASLLYQAYHDDPVFLDIFNSDKEDYEQRLRAAIREELNAFWQAKQPMVGLYLGDTMVGVACLNSPDESLSVNRFWHWRLKMLLSAGYFSTKQMMQKEQTVLEAVPLKTFHLLSFIAVHPLHQQHGFGHYLMAAVNTVLDEHTDSEGVAVYATSGKFKAFFENVGYEVIKEVTVGNVSGSVMVHYRNNELVQ</sequence>
<proteinExistence type="predicted"/>
<protein>
    <submittedName>
        <fullName evidence="2">GNAT family N-acetyltransferase</fullName>
    </submittedName>
</protein>
<dbReference type="Proteomes" id="UP001500021">
    <property type="component" value="Unassembled WGS sequence"/>
</dbReference>
<gene>
    <name evidence="2" type="ORF">GCM10009111_15990</name>
</gene>
<keyword evidence="3" id="KW-1185">Reference proteome</keyword>
<organism evidence="2 3">
    <name type="scientific">Colwellia asteriadis</name>
    <dbReference type="NCBI Taxonomy" id="517723"/>
    <lineage>
        <taxon>Bacteria</taxon>
        <taxon>Pseudomonadati</taxon>
        <taxon>Pseudomonadota</taxon>
        <taxon>Gammaproteobacteria</taxon>
        <taxon>Alteromonadales</taxon>
        <taxon>Colwelliaceae</taxon>
        <taxon>Colwellia</taxon>
    </lineage>
</organism>
<feature type="domain" description="N-acetyltransferase" evidence="1">
    <location>
        <begin position="146"/>
        <end position="210"/>
    </location>
</feature>
<dbReference type="Pfam" id="PF13673">
    <property type="entry name" value="Acetyltransf_10"/>
    <property type="match status" value="1"/>
</dbReference>
<dbReference type="InterPro" id="IPR000182">
    <property type="entry name" value="GNAT_dom"/>
</dbReference>